<dbReference type="PANTHER" id="PTHR43000">
    <property type="entry name" value="DTDP-D-GLUCOSE 4,6-DEHYDRATASE-RELATED"/>
    <property type="match status" value="1"/>
</dbReference>
<dbReference type="KEGG" id="hna:Hneap_0493"/>
<dbReference type="OrthoDB" id="9801056at2"/>
<evidence type="ECO:0000313" key="4">
    <source>
        <dbReference type="EMBL" id="ACX95348.1"/>
    </source>
</evidence>
<evidence type="ECO:0000259" key="3">
    <source>
        <dbReference type="Pfam" id="PF01370"/>
    </source>
</evidence>
<keyword evidence="5" id="KW-1185">Reference proteome</keyword>
<dbReference type="SUPFAM" id="SSF51735">
    <property type="entry name" value="NAD(P)-binding Rossmann-fold domains"/>
    <property type="match status" value="1"/>
</dbReference>
<dbReference type="InterPro" id="IPR036291">
    <property type="entry name" value="NAD(P)-bd_dom_sf"/>
</dbReference>
<proteinExistence type="inferred from homology"/>
<comment type="pathway">
    <text evidence="1">Bacterial outer membrane biogenesis; LPS O-antigen biosynthesis.</text>
</comment>
<dbReference type="Proteomes" id="UP000009102">
    <property type="component" value="Chromosome"/>
</dbReference>
<dbReference type="EMBL" id="CP001801">
    <property type="protein sequence ID" value="ACX95348.1"/>
    <property type="molecule type" value="Genomic_DNA"/>
</dbReference>
<dbReference type="Gene3D" id="3.90.25.10">
    <property type="entry name" value="UDP-galactose 4-epimerase, domain 1"/>
    <property type="match status" value="1"/>
</dbReference>
<dbReference type="RefSeq" id="WP_012823384.1">
    <property type="nucleotide sequence ID" value="NC_013422.1"/>
</dbReference>
<dbReference type="eggNOG" id="COG0451">
    <property type="taxonomic scope" value="Bacteria"/>
</dbReference>
<feature type="domain" description="NAD-dependent epimerase/dehydratase" evidence="3">
    <location>
        <begin position="4"/>
        <end position="223"/>
    </location>
</feature>
<reference evidence="4 5" key="1">
    <citation type="submission" date="2009-10" db="EMBL/GenBank/DDBJ databases">
        <title>Complete sequence of Halothiobacillus neapolitanus c2.</title>
        <authorList>
            <consortium name="US DOE Joint Genome Institute"/>
            <person name="Lucas S."/>
            <person name="Copeland A."/>
            <person name="Lapidus A."/>
            <person name="Glavina del Rio T."/>
            <person name="Tice H."/>
            <person name="Bruce D."/>
            <person name="Goodwin L."/>
            <person name="Pitluck S."/>
            <person name="Davenport K."/>
            <person name="Brettin T."/>
            <person name="Detter J.C."/>
            <person name="Han C."/>
            <person name="Tapia R."/>
            <person name="Larimer F."/>
            <person name="Land M."/>
            <person name="Hauser L."/>
            <person name="Kyrpides N."/>
            <person name="Mikhailova N."/>
            <person name="Kerfeld C."/>
            <person name="Cannon G."/>
            <person name="Heinhort S."/>
        </authorList>
    </citation>
    <scope>NUCLEOTIDE SEQUENCE [LARGE SCALE GENOMIC DNA]</scope>
    <source>
        <strain evidence="5">ATCC 23641 / c2</strain>
    </source>
</reference>
<organism evidence="4 5">
    <name type="scientific">Halothiobacillus neapolitanus (strain ATCC 23641 / DSM 15147 / CIP 104769 / NCIMB 8539 / c2)</name>
    <name type="common">Thiobacillus neapolitanus</name>
    <dbReference type="NCBI Taxonomy" id="555778"/>
    <lineage>
        <taxon>Bacteria</taxon>
        <taxon>Pseudomonadati</taxon>
        <taxon>Pseudomonadota</taxon>
        <taxon>Gammaproteobacteria</taxon>
        <taxon>Chromatiales</taxon>
        <taxon>Halothiobacillaceae</taxon>
        <taxon>Halothiobacillus</taxon>
    </lineage>
</organism>
<protein>
    <submittedName>
        <fullName evidence="4">NAD-dependent epimerase/dehydratase</fullName>
    </submittedName>
</protein>
<accession>D0KY25</accession>
<dbReference type="Gene3D" id="3.40.50.720">
    <property type="entry name" value="NAD(P)-binding Rossmann-like Domain"/>
    <property type="match status" value="1"/>
</dbReference>
<name>D0KY25_HALNC</name>
<dbReference type="HOGENOM" id="CLU_007383_1_7_6"/>
<gene>
    <name evidence="4" type="ordered locus">Hneap_0493</name>
</gene>
<dbReference type="InterPro" id="IPR001509">
    <property type="entry name" value="Epimerase_deHydtase"/>
</dbReference>
<dbReference type="AlphaFoldDB" id="D0KY25"/>
<dbReference type="Pfam" id="PF01370">
    <property type="entry name" value="Epimerase"/>
    <property type="match status" value="1"/>
</dbReference>
<evidence type="ECO:0000256" key="2">
    <source>
        <dbReference type="ARBA" id="ARBA00007637"/>
    </source>
</evidence>
<sequence>MNNALVTGASGFTGRYMVSALKTRGYRVVGLGNPDCGADSCIPVDLTDAEAVRIAIHQVQPTHVVHLAGIAFVGHGKPDDFYQVNLFGTLNLLSALVELPQPPRVLIASSANIYGTPNIEVIDESVCPAPVNHYATSKLAMEHMVHTYFDRCSIVIARPFNYTGVGQTEQFLIPKIVGHFKRKAPVIELGNLDVSRDFSDVRDTVDAYVALLESDAHSLAVNVCSSRAIALRTVLSEVGRLAGYEIEVRVNPAFVRANEIPVLRGSRARLESLVGHSVPRPLEVTLQWMFIESSDSPGSGSAL</sequence>
<comment type="similarity">
    <text evidence="2">Belongs to the NAD(P)-dependent epimerase/dehydratase family.</text>
</comment>
<evidence type="ECO:0000313" key="5">
    <source>
        <dbReference type="Proteomes" id="UP000009102"/>
    </source>
</evidence>
<dbReference type="STRING" id="555778.Hneap_0493"/>
<evidence type="ECO:0000256" key="1">
    <source>
        <dbReference type="ARBA" id="ARBA00005125"/>
    </source>
</evidence>